<comment type="caution">
    <text evidence="1">The sequence shown here is derived from an EMBL/GenBank/DDBJ whole genome shotgun (WGS) entry which is preliminary data.</text>
</comment>
<reference evidence="1 2" key="1">
    <citation type="journal article" date="2018" name="Appl. Microbiol. Biotechnol.">
        <title>Characterization of the caprolactam degradation pathway in Pseudomonas jessenii using mass spectrometry-based proteomics.</title>
        <authorList>
            <person name="Otzen M."/>
            <person name="Palacio C."/>
            <person name="Janssen D.B."/>
        </authorList>
    </citation>
    <scope>NUCLEOTIDE SEQUENCE [LARGE SCALE GENOMIC DNA]</scope>
    <source>
        <strain evidence="1 2">GO3</strain>
    </source>
</reference>
<dbReference type="Proteomes" id="UP000247437">
    <property type="component" value="Unassembled WGS sequence"/>
</dbReference>
<accession>A0A2W0F317</accession>
<proteinExistence type="predicted"/>
<dbReference type="AlphaFoldDB" id="A0A2W0F317"/>
<gene>
    <name evidence="1" type="ORF">CRX42_07335</name>
</gene>
<dbReference type="EMBL" id="PDLL01000055">
    <property type="protein sequence ID" value="PYY71221.1"/>
    <property type="molecule type" value="Genomic_DNA"/>
</dbReference>
<organism evidence="1 2">
    <name type="scientific">Pseudomonas jessenii</name>
    <dbReference type="NCBI Taxonomy" id="77298"/>
    <lineage>
        <taxon>Bacteria</taxon>
        <taxon>Pseudomonadati</taxon>
        <taxon>Pseudomonadota</taxon>
        <taxon>Gammaproteobacteria</taxon>
        <taxon>Pseudomonadales</taxon>
        <taxon>Pseudomonadaceae</taxon>
        <taxon>Pseudomonas</taxon>
    </lineage>
</organism>
<dbReference type="RefSeq" id="WP_110658572.1">
    <property type="nucleotide sequence ID" value="NZ_PDLL01000055.1"/>
</dbReference>
<evidence type="ECO:0000313" key="2">
    <source>
        <dbReference type="Proteomes" id="UP000247437"/>
    </source>
</evidence>
<protein>
    <submittedName>
        <fullName evidence="1">Uncharacterized protein</fullName>
    </submittedName>
</protein>
<name>A0A2W0F317_PSEJE</name>
<evidence type="ECO:0000313" key="1">
    <source>
        <dbReference type="EMBL" id="PYY71221.1"/>
    </source>
</evidence>
<dbReference type="OrthoDB" id="6962975at2"/>
<sequence length="74" mass="8263">MSIDISTLTIREVAHYNGGKAFFAYGYECVQHPRLTLFKRFDRKLKTVTNTWRVDGADQASLEAAVATLGEVSP</sequence>